<evidence type="ECO:0000313" key="14">
    <source>
        <dbReference type="EMBL" id="CAG9814880.1"/>
    </source>
</evidence>
<dbReference type="GO" id="GO:0008270">
    <property type="term" value="F:zinc ion binding"/>
    <property type="evidence" value="ECO:0007669"/>
    <property type="project" value="UniProtKB-UniRule"/>
</dbReference>
<feature type="binding site" evidence="11">
    <location>
        <position position="12"/>
    </location>
    <ligand>
        <name>Zn(2+)</name>
        <dbReference type="ChEBI" id="CHEBI:29105"/>
    </ligand>
</feature>
<feature type="binding site" evidence="11">
    <location>
        <position position="61"/>
    </location>
    <ligand>
        <name>Zn(2+)</name>
        <dbReference type="ChEBI" id="CHEBI:29105"/>
    </ligand>
</feature>
<dbReference type="FunFam" id="3.30.160.60:FF:000446">
    <property type="entry name" value="Zinc finger protein"/>
    <property type="match status" value="2"/>
</dbReference>
<feature type="binding site" evidence="11">
    <location>
        <position position="64"/>
    </location>
    <ligand>
        <name>Zn(2+)</name>
        <dbReference type="ChEBI" id="CHEBI:29105"/>
    </ligand>
</feature>
<dbReference type="SMART" id="SM00355">
    <property type="entry name" value="ZnF_C2H2"/>
    <property type="match status" value="13"/>
</dbReference>
<dbReference type="Pfam" id="PF07776">
    <property type="entry name" value="zf-AD"/>
    <property type="match status" value="1"/>
</dbReference>
<feature type="domain" description="C2H2-type" evidence="12">
    <location>
        <begin position="294"/>
        <end position="321"/>
    </location>
</feature>
<dbReference type="PANTHER" id="PTHR24379:SF121">
    <property type="entry name" value="C2H2-TYPE DOMAIN-CONTAINING PROTEIN"/>
    <property type="match status" value="1"/>
</dbReference>
<feature type="domain" description="C2H2-type" evidence="12">
    <location>
        <begin position="266"/>
        <end position="293"/>
    </location>
</feature>
<reference evidence="14" key="1">
    <citation type="submission" date="2022-01" db="EMBL/GenBank/DDBJ databases">
        <authorList>
            <person name="King R."/>
        </authorList>
    </citation>
    <scope>NUCLEOTIDE SEQUENCE</scope>
</reference>
<keyword evidence="4" id="KW-0677">Repeat</keyword>
<dbReference type="SUPFAM" id="SSF57667">
    <property type="entry name" value="beta-beta-alpha zinc fingers"/>
    <property type="match status" value="6"/>
</dbReference>
<dbReference type="Gene3D" id="3.30.160.60">
    <property type="entry name" value="Classic Zinc Finger"/>
    <property type="match status" value="9"/>
</dbReference>
<keyword evidence="15" id="KW-1185">Reference proteome</keyword>
<feature type="domain" description="C2H2-type" evidence="12">
    <location>
        <begin position="505"/>
        <end position="532"/>
    </location>
</feature>
<feature type="domain" description="C2H2-type" evidence="12">
    <location>
        <begin position="394"/>
        <end position="421"/>
    </location>
</feature>
<evidence type="ECO:0000256" key="5">
    <source>
        <dbReference type="ARBA" id="ARBA00022771"/>
    </source>
</evidence>
<comment type="subcellular location">
    <subcellularLocation>
        <location evidence="1">Nucleus</location>
    </subcellularLocation>
</comment>
<evidence type="ECO:0000256" key="9">
    <source>
        <dbReference type="ARBA" id="ARBA00023242"/>
    </source>
</evidence>
<dbReference type="OrthoDB" id="6077919at2759"/>
<evidence type="ECO:0000259" key="13">
    <source>
        <dbReference type="PROSITE" id="PS51915"/>
    </source>
</evidence>
<dbReference type="PROSITE" id="PS50157">
    <property type="entry name" value="ZINC_FINGER_C2H2_2"/>
    <property type="match status" value="10"/>
</dbReference>
<feature type="domain" description="C2H2-type" evidence="12">
    <location>
        <begin position="477"/>
        <end position="504"/>
    </location>
</feature>
<dbReference type="FunFam" id="3.30.160.60:FF:000557">
    <property type="entry name" value="zinc finger and SCAN domain-containing protein 29"/>
    <property type="match status" value="2"/>
</dbReference>
<dbReference type="SUPFAM" id="SSF57716">
    <property type="entry name" value="Glucocorticoid receptor-like (DNA-binding domain)"/>
    <property type="match status" value="1"/>
</dbReference>
<evidence type="ECO:0000313" key="15">
    <source>
        <dbReference type="Proteomes" id="UP001153737"/>
    </source>
</evidence>
<feature type="binding site" evidence="11">
    <location>
        <position position="15"/>
    </location>
    <ligand>
        <name>Zn(2+)</name>
        <dbReference type="ChEBI" id="CHEBI:29105"/>
    </ligand>
</feature>
<feature type="domain" description="C2H2-type" evidence="12">
    <location>
        <begin position="450"/>
        <end position="477"/>
    </location>
</feature>
<keyword evidence="7" id="KW-0805">Transcription regulation</keyword>
<evidence type="ECO:0000256" key="4">
    <source>
        <dbReference type="ARBA" id="ARBA00022737"/>
    </source>
</evidence>
<accession>A0A9N9SAT9</accession>
<evidence type="ECO:0000256" key="10">
    <source>
        <dbReference type="PROSITE-ProRule" id="PRU00042"/>
    </source>
</evidence>
<evidence type="ECO:0000256" key="7">
    <source>
        <dbReference type="ARBA" id="ARBA00023015"/>
    </source>
</evidence>
<keyword evidence="5 10" id="KW-0863">Zinc-finger</keyword>
<dbReference type="GO" id="GO:0005634">
    <property type="term" value="C:nucleus"/>
    <property type="evidence" value="ECO:0007669"/>
    <property type="project" value="UniProtKB-SubCell"/>
</dbReference>
<dbReference type="Proteomes" id="UP001153737">
    <property type="component" value="Chromosome 11"/>
</dbReference>
<dbReference type="InterPro" id="IPR036236">
    <property type="entry name" value="Znf_C2H2_sf"/>
</dbReference>
<dbReference type="InterPro" id="IPR012934">
    <property type="entry name" value="Znf_AD"/>
</dbReference>
<name>A0A9N9SAT9_PHACE</name>
<keyword evidence="9" id="KW-0539">Nucleus</keyword>
<reference evidence="14" key="2">
    <citation type="submission" date="2022-10" db="EMBL/GenBank/DDBJ databases">
        <authorList>
            <consortium name="ENA_rothamsted_submissions"/>
            <consortium name="culmorum"/>
            <person name="King R."/>
        </authorList>
    </citation>
    <scope>NUCLEOTIDE SEQUENCE</scope>
</reference>
<dbReference type="SMART" id="SM00868">
    <property type="entry name" value="zf-AD"/>
    <property type="match status" value="1"/>
</dbReference>
<feature type="domain" description="C2H2-type" evidence="12">
    <location>
        <begin position="533"/>
        <end position="560"/>
    </location>
</feature>
<evidence type="ECO:0000259" key="12">
    <source>
        <dbReference type="PROSITE" id="PS50157"/>
    </source>
</evidence>
<comment type="similarity">
    <text evidence="2">Belongs to the krueppel C2H2-type zinc-finger protein family.</text>
</comment>
<proteinExistence type="inferred from homology"/>
<feature type="domain" description="C2H2-type" evidence="12">
    <location>
        <begin position="238"/>
        <end position="265"/>
    </location>
</feature>
<organism evidence="14 15">
    <name type="scientific">Phaedon cochleariae</name>
    <name type="common">Mustard beetle</name>
    <dbReference type="NCBI Taxonomy" id="80249"/>
    <lineage>
        <taxon>Eukaryota</taxon>
        <taxon>Metazoa</taxon>
        <taxon>Ecdysozoa</taxon>
        <taxon>Arthropoda</taxon>
        <taxon>Hexapoda</taxon>
        <taxon>Insecta</taxon>
        <taxon>Pterygota</taxon>
        <taxon>Neoptera</taxon>
        <taxon>Endopterygota</taxon>
        <taxon>Coleoptera</taxon>
        <taxon>Polyphaga</taxon>
        <taxon>Cucujiformia</taxon>
        <taxon>Chrysomeloidea</taxon>
        <taxon>Chrysomelidae</taxon>
        <taxon>Chrysomelinae</taxon>
        <taxon>Chrysomelini</taxon>
        <taxon>Phaedon</taxon>
    </lineage>
</organism>
<dbReference type="Gene3D" id="3.40.1800.20">
    <property type="match status" value="1"/>
</dbReference>
<evidence type="ECO:0000256" key="11">
    <source>
        <dbReference type="PROSITE-ProRule" id="PRU01263"/>
    </source>
</evidence>
<dbReference type="InterPro" id="IPR013087">
    <property type="entry name" value="Znf_C2H2_type"/>
</dbReference>
<dbReference type="PROSITE" id="PS00028">
    <property type="entry name" value="ZINC_FINGER_C2H2_1"/>
    <property type="match status" value="10"/>
</dbReference>
<keyword evidence="8" id="KW-0804">Transcription</keyword>
<evidence type="ECO:0008006" key="16">
    <source>
        <dbReference type="Google" id="ProtNLM"/>
    </source>
</evidence>
<dbReference type="PANTHER" id="PTHR24379">
    <property type="entry name" value="KRAB AND ZINC FINGER DOMAIN-CONTAINING"/>
    <property type="match status" value="1"/>
</dbReference>
<evidence type="ECO:0000256" key="3">
    <source>
        <dbReference type="ARBA" id="ARBA00022723"/>
    </source>
</evidence>
<evidence type="ECO:0000256" key="6">
    <source>
        <dbReference type="ARBA" id="ARBA00022833"/>
    </source>
</evidence>
<protein>
    <recommendedName>
        <fullName evidence="16">Zinc finger protein</fullName>
    </recommendedName>
</protein>
<dbReference type="Pfam" id="PF00096">
    <property type="entry name" value="zf-C2H2"/>
    <property type="match status" value="7"/>
</dbReference>
<dbReference type="Pfam" id="PF13465">
    <property type="entry name" value="zf-H2C2_2"/>
    <property type="match status" value="1"/>
</dbReference>
<keyword evidence="6 11" id="KW-0862">Zinc</keyword>
<feature type="domain" description="C2H2-type" evidence="12">
    <location>
        <begin position="422"/>
        <end position="449"/>
    </location>
</feature>
<dbReference type="PROSITE" id="PS51915">
    <property type="entry name" value="ZAD"/>
    <property type="match status" value="1"/>
</dbReference>
<dbReference type="FunFam" id="3.30.160.60:FF:000065">
    <property type="entry name" value="B-cell CLL/lymphoma 6, member B"/>
    <property type="match status" value="1"/>
</dbReference>
<gene>
    <name evidence="14" type="ORF">PHAECO_LOCUS2203</name>
</gene>
<feature type="domain" description="C2H2-type" evidence="12">
    <location>
        <begin position="561"/>
        <end position="588"/>
    </location>
</feature>
<dbReference type="EMBL" id="OU896717">
    <property type="protein sequence ID" value="CAG9814880.1"/>
    <property type="molecule type" value="Genomic_DNA"/>
</dbReference>
<feature type="domain" description="ZAD" evidence="13">
    <location>
        <begin position="10"/>
        <end position="88"/>
    </location>
</feature>
<dbReference type="FunFam" id="3.30.160.60:FF:000193">
    <property type="entry name" value="Zinc finger protein 300"/>
    <property type="match status" value="1"/>
</dbReference>
<dbReference type="AlphaFoldDB" id="A0A9N9SAT9"/>
<evidence type="ECO:0000256" key="2">
    <source>
        <dbReference type="ARBA" id="ARBA00006991"/>
    </source>
</evidence>
<evidence type="ECO:0000256" key="8">
    <source>
        <dbReference type="ARBA" id="ARBA00023163"/>
    </source>
</evidence>
<evidence type="ECO:0000256" key="1">
    <source>
        <dbReference type="ARBA" id="ARBA00004123"/>
    </source>
</evidence>
<keyword evidence="3 11" id="KW-0479">Metal-binding</keyword>
<sequence>MYPEISTLNEACRACLRKQKNMKQLPNYNDDTHELTKKIASLLHLQVTKIQTSSYYPCYLCGECEEKLDISFKFQQLCQQSHEFIIAYVGKLNTVIFKSNEDKGSEIPKEPYTHVIVEEQLCDTNDLEILGDSVANNKANNFNSIQTAEEVMKFSNKQVMRLSQYPQEEVNSVIKMIREKLSKQQNCLYCNFTAKGSRSLSFHMSRLHQGYKEKWCSKCNKSVEILSEHWKDEHEDEFKCCFCERNFDNTSHLLEHLACHTVDRKFRCEICQKCFISARHLRAHTKVHSPEKKYACLVCSKSVRTKQSLITHLKSHKKHKCKVCEDIFDPLNYESHKCFPKTESAAREIDSRTSAETIRKADTENSFLKNEKDGDSLDKLNLKNRNVENTEMKALCVYCGKKFRTPSKLSVHMRLHTGETPYQCSYCDARMTTRSHLVVHERTHTGEKPYVCNICSKGFAQSSVLGTHKKIHTGRTEQCSLCSKKFCRPSELKQHMRKHTGEKPFLCEYCDKAFVQRSHLVEHHWTHTDERRFKCEFCEKGFKQAGTLKSHLNIHLGKKPYQCSKCTYTSRQSYSLQQHMLQHEEPKEEISYRCEICDLTFLNMALFTSHCSNTHEVITTFSSDETLEIVQDDTTNNQQSEILQLLY</sequence>